<dbReference type="AlphaFoldDB" id="A0A5Q0TX10"/>
<dbReference type="EMBL" id="MK751495">
    <property type="protein sequence ID" value="QGA72499.1"/>
    <property type="molecule type" value="mRNA"/>
</dbReference>
<accession>A0A5Q0TX10</accession>
<dbReference type="InterPro" id="IPR052954">
    <property type="entry name" value="GPCR-Ligand_Int"/>
</dbReference>
<dbReference type="Gene3D" id="1.20.1070.10">
    <property type="entry name" value="Rhodopsin 7-helix transmembrane proteins"/>
    <property type="match status" value="1"/>
</dbReference>
<feature type="transmembrane region" description="Helical" evidence="7">
    <location>
        <begin position="311"/>
        <end position="332"/>
    </location>
</feature>
<dbReference type="PANTHER" id="PTHR46641:SF2">
    <property type="entry name" value="FMRFAMIDE RECEPTOR"/>
    <property type="match status" value="1"/>
</dbReference>
<reference evidence="9" key="1">
    <citation type="submission" date="2019-04" db="EMBL/GenBank/DDBJ databases">
        <title>Identification and expression profiles of neuropeptides and their G protein-coupled receptors in the Red palm weevil Rhynchophorus ferrugineus (Coleoptera: Curculionidae).</title>
        <authorList>
            <person name="Zhang H."/>
            <person name="Bai J."/>
            <person name="Huang S."/>
            <person name="Hou Y."/>
        </authorList>
    </citation>
    <scope>NUCLEOTIDE SEQUENCE</scope>
</reference>
<feature type="transmembrane region" description="Helical" evidence="7">
    <location>
        <begin position="81"/>
        <end position="106"/>
    </location>
</feature>
<evidence type="ECO:0000256" key="2">
    <source>
        <dbReference type="ARBA" id="ARBA00010663"/>
    </source>
</evidence>
<dbReference type="PRINTS" id="PR00237">
    <property type="entry name" value="GPCRRHODOPSN"/>
</dbReference>
<feature type="transmembrane region" description="Helical" evidence="7">
    <location>
        <begin position="268"/>
        <end position="291"/>
    </location>
</feature>
<evidence type="ECO:0000259" key="8">
    <source>
        <dbReference type="PROSITE" id="PS50262"/>
    </source>
</evidence>
<dbReference type="GO" id="GO:0004930">
    <property type="term" value="F:G protein-coupled receptor activity"/>
    <property type="evidence" value="ECO:0007669"/>
    <property type="project" value="InterPro"/>
</dbReference>
<evidence type="ECO:0000313" key="9">
    <source>
        <dbReference type="EMBL" id="QGA72499.1"/>
    </source>
</evidence>
<evidence type="ECO:0000256" key="4">
    <source>
        <dbReference type="ARBA" id="ARBA00022989"/>
    </source>
</evidence>
<comment type="subcellular location">
    <subcellularLocation>
        <location evidence="1">Membrane</location>
    </subcellularLocation>
</comment>
<feature type="transmembrane region" description="Helical" evidence="7">
    <location>
        <begin position="168"/>
        <end position="188"/>
    </location>
</feature>
<dbReference type="InterPro" id="IPR000276">
    <property type="entry name" value="GPCR_Rhodpsn"/>
</dbReference>
<sequence length="438" mass="49933">MITEEIDVTNEVDTFNITAANNTFNPDAFSCLDSQSDQIIFFRFVTNGILLNFIGCFGILGNLISMIILSRPQMRSSINYLLIGLARIDTVLIITSILLFGLPGIYPYSGSLFNYYFKVYPHIAPVVYPLATVMQTASVYLTMTVSLERYVAVCHPLRARSLCTYGRARIYVIGIVVFSTLYNIPRLWEGKIKAEWSEEYNMTVYCPMQSDFRDNEYYQTVYIHWLYLICMYLVPFLSLAILNGAIYRQVLKANRERQRLSRLQQREIGLATMLMCVVAVFFVCNLLPMVINIVETFKIPTEDVFDLNMMINLSNLLVTINSSVNFVIYVIFGEKFQRLFLILFCHNSLFFPGRESPDAVTHEDSFVSNGDRSFRLHRQSTTTSRTSGSRNSRMNGSVNGSRKFGKTPSPGPCVYYPASRNTKEISPYTGQSTINVPD</sequence>
<evidence type="ECO:0000256" key="1">
    <source>
        <dbReference type="ARBA" id="ARBA00004370"/>
    </source>
</evidence>
<keyword evidence="3 7" id="KW-0812">Transmembrane</keyword>
<keyword evidence="4 7" id="KW-1133">Transmembrane helix</keyword>
<dbReference type="SUPFAM" id="SSF81321">
    <property type="entry name" value="Family A G protein-coupled receptor-like"/>
    <property type="match status" value="1"/>
</dbReference>
<dbReference type="InterPro" id="IPR017452">
    <property type="entry name" value="GPCR_Rhodpsn_7TM"/>
</dbReference>
<evidence type="ECO:0000256" key="6">
    <source>
        <dbReference type="SAM" id="MobiDB-lite"/>
    </source>
</evidence>
<dbReference type="Pfam" id="PF00001">
    <property type="entry name" value="7tm_1"/>
    <property type="match status" value="1"/>
</dbReference>
<feature type="compositionally biased region" description="Low complexity" evidence="6">
    <location>
        <begin position="380"/>
        <end position="402"/>
    </location>
</feature>
<dbReference type="PROSITE" id="PS50262">
    <property type="entry name" value="G_PROTEIN_RECEP_F1_2"/>
    <property type="match status" value="1"/>
</dbReference>
<organism evidence="9">
    <name type="scientific">Rhynchophorus ferrugineus</name>
    <name type="common">Red palm weevil</name>
    <name type="synonym">Curculio ferrugineus</name>
    <dbReference type="NCBI Taxonomy" id="354439"/>
    <lineage>
        <taxon>Eukaryota</taxon>
        <taxon>Metazoa</taxon>
        <taxon>Ecdysozoa</taxon>
        <taxon>Arthropoda</taxon>
        <taxon>Hexapoda</taxon>
        <taxon>Insecta</taxon>
        <taxon>Pterygota</taxon>
        <taxon>Neoptera</taxon>
        <taxon>Endopterygota</taxon>
        <taxon>Coleoptera</taxon>
        <taxon>Polyphaga</taxon>
        <taxon>Cucujiformia</taxon>
        <taxon>Curculionidae</taxon>
        <taxon>Dryophthorinae</taxon>
        <taxon>Rhynchophorus</taxon>
    </lineage>
</organism>
<feature type="region of interest" description="Disordered" evidence="6">
    <location>
        <begin position="377"/>
        <end position="438"/>
    </location>
</feature>
<protein>
    <submittedName>
        <fullName evidence="9">FMRfamide receptor</fullName>
    </submittedName>
</protein>
<feature type="transmembrane region" description="Helical" evidence="7">
    <location>
        <begin position="126"/>
        <end position="147"/>
    </location>
</feature>
<dbReference type="GO" id="GO:0016020">
    <property type="term" value="C:membrane"/>
    <property type="evidence" value="ECO:0007669"/>
    <property type="project" value="UniProtKB-SubCell"/>
</dbReference>
<feature type="domain" description="G-protein coupled receptors family 1 profile" evidence="8">
    <location>
        <begin position="61"/>
        <end position="329"/>
    </location>
</feature>
<feature type="transmembrane region" description="Helical" evidence="7">
    <location>
        <begin position="222"/>
        <end position="247"/>
    </location>
</feature>
<feature type="transmembrane region" description="Helical" evidence="7">
    <location>
        <begin position="49"/>
        <end position="69"/>
    </location>
</feature>
<proteinExistence type="evidence at transcript level"/>
<comment type="similarity">
    <text evidence="2">Belongs to the G-protein coupled receptor 1 family.</text>
</comment>
<gene>
    <name evidence="9" type="primary">GPCR</name>
</gene>
<evidence type="ECO:0000256" key="7">
    <source>
        <dbReference type="SAM" id="Phobius"/>
    </source>
</evidence>
<keyword evidence="5 7" id="KW-0472">Membrane</keyword>
<keyword evidence="9" id="KW-0675">Receptor</keyword>
<dbReference type="PANTHER" id="PTHR46641">
    <property type="entry name" value="FMRFAMIDE RECEPTOR-RELATED"/>
    <property type="match status" value="1"/>
</dbReference>
<evidence type="ECO:0000256" key="5">
    <source>
        <dbReference type="ARBA" id="ARBA00023136"/>
    </source>
</evidence>
<name>A0A5Q0TX10_RHYFE</name>
<dbReference type="CDD" id="cd14978">
    <property type="entry name" value="7tmA_FMRFamide_R-like"/>
    <property type="match status" value="1"/>
</dbReference>
<evidence type="ECO:0000256" key="3">
    <source>
        <dbReference type="ARBA" id="ARBA00022692"/>
    </source>
</evidence>
<feature type="compositionally biased region" description="Polar residues" evidence="6">
    <location>
        <begin position="428"/>
        <end position="438"/>
    </location>
</feature>